<dbReference type="NCBIfam" id="TIGR00643">
    <property type="entry name" value="recG"/>
    <property type="match status" value="1"/>
</dbReference>
<evidence type="ECO:0000256" key="7">
    <source>
        <dbReference type="ARBA" id="ARBA00022840"/>
    </source>
</evidence>
<dbReference type="GO" id="GO:0043138">
    <property type="term" value="F:3'-5' DNA helicase activity"/>
    <property type="evidence" value="ECO:0007669"/>
    <property type="project" value="UniProtKB-EC"/>
</dbReference>
<keyword evidence="10" id="KW-0234">DNA repair</keyword>
<dbReference type="SMART" id="SM00487">
    <property type="entry name" value="DEXDc"/>
    <property type="match status" value="1"/>
</dbReference>
<dbReference type="GO" id="GO:0006281">
    <property type="term" value="P:DNA repair"/>
    <property type="evidence" value="ECO:0007669"/>
    <property type="project" value="UniProtKB-KW"/>
</dbReference>
<dbReference type="InterPro" id="IPR027417">
    <property type="entry name" value="P-loop_NTPase"/>
</dbReference>
<dbReference type="InterPro" id="IPR011545">
    <property type="entry name" value="DEAD/DEAH_box_helicase_dom"/>
</dbReference>
<evidence type="ECO:0000256" key="13">
    <source>
        <dbReference type="ARBA" id="ARBA00034808"/>
    </source>
</evidence>
<dbReference type="GO" id="GO:0005524">
    <property type="term" value="F:ATP binding"/>
    <property type="evidence" value="ECO:0007669"/>
    <property type="project" value="UniProtKB-KW"/>
</dbReference>
<keyword evidence="11" id="KW-0413">Isomerase</keyword>
<gene>
    <name evidence="19" type="ORF">METZ01_LOCUS72352</name>
</gene>
<evidence type="ECO:0000256" key="4">
    <source>
        <dbReference type="ARBA" id="ARBA00022763"/>
    </source>
</evidence>
<protein>
    <recommendedName>
        <fullName evidence="2">ATP-dependent DNA helicase RecG</fullName>
        <ecNumber evidence="13">5.6.2.4</ecNumber>
    </recommendedName>
    <alternativeName>
        <fullName evidence="15">DNA branch migration protein RecG</fullName>
    </alternativeName>
    <alternativeName>
        <fullName evidence="16">Probable DNA 3'-5' helicase RecG</fullName>
    </alternativeName>
</protein>
<feature type="domain" description="Helicase C-terminal" evidence="18">
    <location>
        <begin position="473"/>
        <end position="626"/>
    </location>
</feature>
<dbReference type="NCBIfam" id="NF008163">
    <property type="entry name" value="PRK10917.1-1"/>
    <property type="match status" value="1"/>
</dbReference>
<evidence type="ECO:0000256" key="9">
    <source>
        <dbReference type="ARBA" id="ARBA00023172"/>
    </source>
</evidence>
<evidence type="ECO:0000256" key="8">
    <source>
        <dbReference type="ARBA" id="ARBA00023125"/>
    </source>
</evidence>
<comment type="similarity">
    <text evidence="1">Belongs to the helicase family. RecG subfamily.</text>
</comment>
<dbReference type="InterPro" id="IPR001650">
    <property type="entry name" value="Helicase_C-like"/>
</dbReference>
<dbReference type="SUPFAM" id="SSF50249">
    <property type="entry name" value="Nucleic acid-binding proteins"/>
    <property type="match status" value="1"/>
</dbReference>
<proteinExistence type="inferred from homology"/>
<dbReference type="Pfam" id="PF00270">
    <property type="entry name" value="DEAD"/>
    <property type="match status" value="1"/>
</dbReference>
<dbReference type="GO" id="GO:0016787">
    <property type="term" value="F:hydrolase activity"/>
    <property type="evidence" value="ECO:0007669"/>
    <property type="project" value="UniProtKB-KW"/>
</dbReference>
<evidence type="ECO:0000256" key="3">
    <source>
        <dbReference type="ARBA" id="ARBA00022741"/>
    </source>
</evidence>
<dbReference type="SUPFAM" id="SSF52540">
    <property type="entry name" value="P-loop containing nucleoside triphosphate hydrolases"/>
    <property type="match status" value="2"/>
</dbReference>
<dbReference type="PROSITE" id="PS51192">
    <property type="entry name" value="HELICASE_ATP_BIND_1"/>
    <property type="match status" value="1"/>
</dbReference>
<dbReference type="InterPro" id="IPR004609">
    <property type="entry name" value="ATP-dep_DNA_helicase_RecG"/>
</dbReference>
<dbReference type="EMBL" id="UINC01005162">
    <property type="protein sequence ID" value="SVA19498.1"/>
    <property type="molecule type" value="Genomic_DNA"/>
</dbReference>
<dbReference type="Pfam" id="PF17191">
    <property type="entry name" value="RecG_wedge"/>
    <property type="match status" value="1"/>
</dbReference>
<dbReference type="NCBIfam" id="NF008168">
    <property type="entry name" value="PRK10917.2-2"/>
    <property type="match status" value="1"/>
</dbReference>
<evidence type="ECO:0000256" key="6">
    <source>
        <dbReference type="ARBA" id="ARBA00022806"/>
    </source>
</evidence>
<evidence type="ECO:0000256" key="16">
    <source>
        <dbReference type="ARBA" id="ARBA00049819"/>
    </source>
</evidence>
<comment type="catalytic activity">
    <reaction evidence="14">
        <text>ATP + H2O = ADP + phosphate + H(+)</text>
        <dbReference type="Rhea" id="RHEA:13065"/>
        <dbReference type="ChEBI" id="CHEBI:15377"/>
        <dbReference type="ChEBI" id="CHEBI:15378"/>
        <dbReference type="ChEBI" id="CHEBI:30616"/>
        <dbReference type="ChEBI" id="CHEBI:43474"/>
        <dbReference type="ChEBI" id="CHEBI:456216"/>
        <dbReference type="EC" id="5.6.2.4"/>
    </reaction>
</comment>
<feature type="domain" description="Helicase ATP-binding" evidence="17">
    <location>
        <begin position="282"/>
        <end position="447"/>
    </location>
</feature>
<evidence type="ECO:0000313" key="19">
    <source>
        <dbReference type="EMBL" id="SVA19498.1"/>
    </source>
</evidence>
<comment type="catalytic activity">
    <reaction evidence="12">
        <text>Couples ATP hydrolysis with the unwinding of duplex DNA by translocating in the 3'-5' direction.</text>
        <dbReference type="EC" id="5.6.2.4"/>
    </reaction>
</comment>
<keyword evidence="5" id="KW-0378">Hydrolase</keyword>
<keyword evidence="3" id="KW-0547">Nucleotide-binding</keyword>
<keyword evidence="9" id="KW-0233">DNA recombination</keyword>
<keyword evidence="4" id="KW-0227">DNA damage</keyword>
<sequence length="692" mass="77128">MVEKVQQSVIELTGVGPHLQSKLARLGIHSVQDVLFHLPLRYQDRTQLTPLGGLEAGTEALIQGVIELSGVRMGGRRSLVTIISDNTGRVAMRQFRFTTAQQRALQRGRPIQCFGEVRVGPSSLEMVHPEYRLLQDVDLAGTEDTLTAVYPTTDGVGQRKWRDLVRQALDFNGKDVDELLPPEIDIPGGDISLGEALEFLHRPPPETDPLVLRDATHPVKRRLIFEEMLAHHIAIRRRRHHLDQCQAPVISTELQLWHRLCEQLEFELTGAQQRVVGEVLTDLGRSRPALRLVQGDVGSGKTVVAAAAVLAAVEAGCQAVIMAPTELLARQHLTSFEHWLRRLGVEVVWLTSRLGATDRRTACQKLANGEAQVGIGTHALFQAGVVYRNLGLVVVDEQHRFGVEQRLALREKGRSGDQVPHQLVMTATPIPRSLAMVMYADMEISVIDEMPTGRRPVETVVLPNTRREEVQARIRQACARGRRAYWVCPLIDESEILEVEAATSRGESLQTELPELRVSVLHGRSRPAEKDTVMDDFRAGRIDLLVATTVIEVGVDVPEASLMVIENAERMGLAQLHQLRGRVGRGAEKSVCVLMYQTPLSNNARQRLSTMRRTNDGFEIARKDLELRGPGELLGTRQSGLPQFRIADLARDHALLPRIQEVASRLLEDQSSHQLDLLIQRWLSTENAFSDV</sequence>
<name>A0A381TVL7_9ZZZZ</name>
<evidence type="ECO:0000259" key="17">
    <source>
        <dbReference type="PROSITE" id="PS51192"/>
    </source>
</evidence>
<dbReference type="EC" id="5.6.2.4" evidence="13"/>
<keyword evidence="8" id="KW-0238">DNA-binding</keyword>
<dbReference type="Pfam" id="PF00271">
    <property type="entry name" value="Helicase_C"/>
    <property type="match status" value="1"/>
</dbReference>
<evidence type="ECO:0000256" key="2">
    <source>
        <dbReference type="ARBA" id="ARBA00017846"/>
    </source>
</evidence>
<dbReference type="Gene3D" id="2.40.50.140">
    <property type="entry name" value="Nucleic acid-binding proteins"/>
    <property type="match status" value="1"/>
</dbReference>
<dbReference type="Gene3D" id="3.40.50.300">
    <property type="entry name" value="P-loop containing nucleotide triphosphate hydrolases"/>
    <property type="match status" value="2"/>
</dbReference>
<evidence type="ECO:0000256" key="15">
    <source>
        <dbReference type="ARBA" id="ARBA00049803"/>
    </source>
</evidence>
<dbReference type="SMART" id="SM00490">
    <property type="entry name" value="HELICc"/>
    <property type="match status" value="1"/>
</dbReference>
<dbReference type="PROSITE" id="PS51194">
    <property type="entry name" value="HELICASE_CTER"/>
    <property type="match status" value="1"/>
</dbReference>
<dbReference type="CDD" id="cd04488">
    <property type="entry name" value="RecG_wedge_OBF"/>
    <property type="match status" value="1"/>
</dbReference>
<dbReference type="AlphaFoldDB" id="A0A381TVL7"/>
<dbReference type="InterPro" id="IPR014001">
    <property type="entry name" value="Helicase_ATP-bd"/>
</dbReference>
<keyword evidence="7" id="KW-0067">ATP-binding</keyword>
<dbReference type="InterPro" id="IPR045562">
    <property type="entry name" value="RecG_dom3_C"/>
</dbReference>
<evidence type="ECO:0000259" key="18">
    <source>
        <dbReference type="PROSITE" id="PS51194"/>
    </source>
</evidence>
<evidence type="ECO:0000256" key="12">
    <source>
        <dbReference type="ARBA" id="ARBA00034617"/>
    </source>
</evidence>
<keyword evidence="6" id="KW-0347">Helicase</keyword>
<evidence type="ECO:0000256" key="11">
    <source>
        <dbReference type="ARBA" id="ARBA00023235"/>
    </source>
</evidence>
<accession>A0A381TVL7</accession>
<dbReference type="InterPro" id="IPR047112">
    <property type="entry name" value="RecG/Mfd"/>
</dbReference>
<reference evidence="19" key="1">
    <citation type="submission" date="2018-05" db="EMBL/GenBank/DDBJ databases">
        <authorList>
            <person name="Lanie J.A."/>
            <person name="Ng W.-L."/>
            <person name="Kazmierczak K.M."/>
            <person name="Andrzejewski T.M."/>
            <person name="Davidsen T.M."/>
            <person name="Wayne K.J."/>
            <person name="Tettelin H."/>
            <person name="Glass J.I."/>
            <person name="Rusch D."/>
            <person name="Podicherti R."/>
            <person name="Tsui H.-C.T."/>
            <person name="Winkler M.E."/>
        </authorList>
    </citation>
    <scope>NUCLEOTIDE SEQUENCE</scope>
</reference>
<evidence type="ECO:0000256" key="1">
    <source>
        <dbReference type="ARBA" id="ARBA00007504"/>
    </source>
</evidence>
<evidence type="ECO:0000256" key="10">
    <source>
        <dbReference type="ARBA" id="ARBA00023204"/>
    </source>
</evidence>
<dbReference type="GO" id="GO:0003677">
    <property type="term" value="F:DNA binding"/>
    <property type="evidence" value="ECO:0007669"/>
    <property type="project" value="UniProtKB-KW"/>
</dbReference>
<evidence type="ECO:0000256" key="5">
    <source>
        <dbReference type="ARBA" id="ARBA00022801"/>
    </source>
</evidence>
<dbReference type="Pfam" id="PF19833">
    <property type="entry name" value="RecG_dom3_C"/>
    <property type="match status" value="1"/>
</dbReference>
<dbReference type="PANTHER" id="PTHR47964">
    <property type="entry name" value="ATP-DEPENDENT DNA HELICASE HOMOLOG RECG, CHLOROPLASTIC"/>
    <property type="match status" value="1"/>
</dbReference>
<organism evidence="19">
    <name type="scientific">marine metagenome</name>
    <dbReference type="NCBI Taxonomy" id="408172"/>
    <lineage>
        <taxon>unclassified sequences</taxon>
        <taxon>metagenomes</taxon>
        <taxon>ecological metagenomes</taxon>
    </lineage>
</organism>
<dbReference type="InterPro" id="IPR033454">
    <property type="entry name" value="RecG_wedge"/>
</dbReference>
<dbReference type="GO" id="GO:0006310">
    <property type="term" value="P:DNA recombination"/>
    <property type="evidence" value="ECO:0007669"/>
    <property type="project" value="UniProtKB-KW"/>
</dbReference>
<dbReference type="FunFam" id="3.40.50.300:FF:000391">
    <property type="entry name" value="ATP-dependent DNA helicase RecG"/>
    <property type="match status" value="1"/>
</dbReference>
<evidence type="ECO:0000256" key="14">
    <source>
        <dbReference type="ARBA" id="ARBA00048988"/>
    </source>
</evidence>
<dbReference type="PANTHER" id="PTHR47964:SF1">
    <property type="entry name" value="ATP-DEPENDENT DNA HELICASE HOMOLOG RECG, CHLOROPLASTIC"/>
    <property type="match status" value="1"/>
</dbReference>
<dbReference type="InterPro" id="IPR012340">
    <property type="entry name" value="NA-bd_OB-fold"/>
</dbReference>